<evidence type="ECO:0000256" key="6">
    <source>
        <dbReference type="ARBA" id="ARBA00023170"/>
    </source>
</evidence>
<keyword evidence="4 9" id="KW-1133">Transmembrane helix</keyword>
<feature type="domain" description="SEFIR" evidence="10">
    <location>
        <begin position="235"/>
        <end position="387"/>
    </location>
</feature>
<keyword evidence="5 9" id="KW-0472">Membrane</keyword>
<dbReference type="FunCoup" id="A0A4W3H0P4">
    <property type="interactions" value="190"/>
</dbReference>
<comment type="subcellular location">
    <subcellularLocation>
        <location evidence="1">Membrane</location>
        <topology evidence="1">Single-pass type I membrane protein</topology>
    </subcellularLocation>
</comment>
<dbReference type="Proteomes" id="UP000314986">
    <property type="component" value="Unassembled WGS sequence"/>
</dbReference>
<dbReference type="STRING" id="7868.ENSCMIP00000008880"/>
<dbReference type="InterPro" id="IPR039465">
    <property type="entry name" value="IL-17_rcpt-like"/>
</dbReference>
<reference evidence="12" key="2">
    <citation type="journal article" date="2007" name="PLoS Biol.">
        <title>Survey sequencing and comparative analysis of the elephant shark (Callorhinchus milii) genome.</title>
        <authorList>
            <person name="Venkatesh B."/>
            <person name="Kirkness E.F."/>
            <person name="Loh Y.H."/>
            <person name="Halpern A.L."/>
            <person name="Lee A.P."/>
            <person name="Johnson J."/>
            <person name="Dandona N."/>
            <person name="Viswanathan L.D."/>
            <person name="Tay A."/>
            <person name="Venter J.C."/>
            <person name="Strausberg R.L."/>
            <person name="Brenner S."/>
        </authorList>
    </citation>
    <scope>NUCLEOTIDE SEQUENCE [LARGE SCALE GENOMIC DNA]</scope>
</reference>
<keyword evidence="12" id="KW-1185">Reference proteome</keyword>
<protein>
    <recommendedName>
        <fullName evidence="8">Interleukin-17 receptor D</fullName>
    </recommendedName>
</protein>
<sequence>MCIQDHCTASGSWESTLILSLCDMYFFLCLLVGNCAGSLTGRCGHPSLLTKNPVTTTFIYIASCIDIHPGWDLRIPVTVFVITGVCCMCNGIDFKSIFLSPNTACENLLKRDNLACRKYWSPKNLSVTQPYQSTDLNVTFDPAPLTYGFKAYHIRCKMVNTVFHKDKNISVVRETHLHFPWAGPIRAIAITVPLVVVSAIVTLLTVLCCKKQQSKNLYSELDEENSETSPSPRSKPKVFICYSSKDGHRHLSVVQCFAFFLQDFCGCEVILDLWEHLEICKEGQMDWLNQQIRESHYVIVICSKGMKYFVEKKHRKHKGGLRDGRGELFIVAVSMIAERLRQARLNSANTSKFIALYFDYSCEADIPGVLDLAYKYKLMEHFPQLYSHLHARDHSGAEREPHSVHISKSNYFRSRSGRSLYIAICNMKQLMEQEPDWFQKQLMPTVPSLAHHRAPVRVDSGLVLNEVVFKQPVTEHDFHLKTIADVTPTTLGSHPIIIQHLSICGDLDIAEQQDARSLLRPLPQRVEAISLTLPEMPRDSGIYDSSIPSSELSLPLMDGLCSDQTETYSIADSVSSSSGLGEEDPPVLMAPKSAVSEVCKVELDKHIHSVMVSL</sequence>
<dbReference type="GeneTree" id="ENSGT00940000156669"/>
<dbReference type="PANTHER" id="PTHR15583:SF14">
    <property type="entry name" value="INTERLEUKIN-17 RECEPTOR D"/>
    <property type="match status" value="1"/>
</dbReference>
<dbReference type="PANTHER" id="PTHR15583">
    <property type="entry name" value="INTERLEUKIN-17 RECEPTOR"/>
    <property type="match status" value="1"/>
</dbReference>
<evidence type="ECO:0000256" key="5">
    <source>
        <dbReference type="ARBA" id="ARBA00023136"/>
    </source>
</evidence>
<dbReference type="Pfam" id="PF08357">
    <property type="entry name" value="SEFIR"/>
    <property type="match status" value="1"/>
</dbReference>
<dbReference type="PROSITE" id="PS51534">
    <property type="entry name" value="SEFIR"/>
    <property type="match status" value="1"/>
</dbReference>
<keyword evidence="6" id="KW-0675">Receptor</keyword>
<dbReference type="Gene3D" id="3.40.50.11530">
    <property type="match status" value="1"/>
</dbReference>
<keyword evidence="2 9" id="KW-0812">Transmembrane</keyword>
<feature type="transmembrane region" description="Helical" evidence="9">
    <location>
        <begin position="187"/>
        <end position="207"/>
    </location>
</feature>
<keyword evidence="7" id="KW-0325">Glycoprotein</keyword>
<evidence type="ECO:0000256" key="1">
    <source>
        <dbReference type="ARBA" id="ARBA00004479"/>
    </source>
</evidence>
<evidence type="ECO:0000256" key="2">
    <source>
        <dbReference type="ARBA" id="ARBA00022692"/>
    </source>
</evidence>
<dbReference type="GO" id="GO:0016020">
    <property type="term" value="C:membrane"/>
    <property type="evidence" value="ECO:0007669"/>
    <property type="project" value="UniProtKB-SubCell"/>
</dbReference>
<name>A0A4W3H0P4_CALMI</name>
<accession>A0A4W3H0P4</accession>
<dbReference type="InterPro" id="IPR035897">
    <property type="entry name" value="Toll_tir_struct_dom_sf"/>
</dbReference>
<reference evidence="12" key="3">
    <citation type="journal article" date="2014" name="Nature">
        <title>Elephant shark genome provides unique insights into gnathostome evolution.</title>
        <authorList>
            <consortium name="International Elephant Shark Genome Sequencing Consortium"/>
            <person name="Venkatesh B."/>
            <person name="Lee A.P."/>
            <person name="Ravi V."/>
            <person name="Maurya A.K."/>
            <person name="Lian M.M."/>
            <person name="Swann J.B."/>
            <person name="Ohta Y."/>
            <person name="Flajnik M.F."/>
            <person name="Sutoh Y."/>
            <person name="Kasahara M."/>
            <person name="Hoon S."/>
            <person name="Gangu V."/>
            <person name="Roy S.W."/>
            <person name="Irimia M."/>
            <person name="Korzh V."/>
            <person name="Kondrychyn I."/>
            <person name="Lim Z.W."/>
            <person name="Tay B.H."/>
            <person name="Tohari S."/>
            <person name="Kong K.W."/>
            <person name="Ho S."/>
            <person name="Lorente-Galdos B."/>
            <person name="Quilez J."/>
            <person name="Marques-Bonet T."/>
            <person name="Raney B.J."/>
            <person name="Ingham P.W."/>
            <person name="Tay A."/>
            <person name="Hillier L.W."/>
            <person name="Minx P."/>
            <person name="Boehm T."/>
            <person name="Wilson R.K."/>
            <person name="Brenner S."/>
            <person name="Warren W.C."/>
        </authorList>
    </citation>
    <scope>NUCLEOTIDE SEQUENCE [LARGE SCALE GENOMIC DNA]</scope>
</reference>
<evidence type="ECO:0000256" key="8">
    <source>
        <dbReference type="ARBA" id="ARBA00069308"/>
    </source>
</evidence>
<dbReference type="InParanoid" id="A0A4W3H0P4"/>
<evidence type="ECO:0000259" key="10">
    <source>
        <dbReference type="PROSITE" id="PS51534"/>
    </source>
</evidence>
<reference evidence="12" key="1">
    <citation type="journal article" date="2006" name="Science">
        <title>Ancient noncoding elements conserved in the human genome.</title>
        <authorList>
            <person name="Venkatesh B."/>
            <person name="Kirkness E.F."/>
            <person name="Loh Y.H."/>
            <person name="Halpern A.L."/>
            <person name="Lee A.P."/>
            <person name="Johnson J."/>
            <person name="Dandona N."/>
            <person name="Viswanathan L.D."/>
            <person name="Tay A."/>
            <person name="Venter J.C."/>
            <person name="Strausberg R.L."/>
            <person name="Brenner S."/>
        </authorList>
    </citation>
    <scope>NUCLEOTIDE SEQUENCE [LARGE SCALE GENOMIC DNA]</scope>
</reference>
<keyword evidence="3" id="KW-0732">Signal</keyword>
<dbReference type="InterPro" id="IPR013568">
    <property type="entry name" value="SEFIR_dom"/>
</dbReference>
<dbReference type="GO" id="GO:0030368">
    <property type="term" value="F:interleukin-17 receptor activity"/>
    <property type="evidence" value="ECO:0007669"/>
    <property type="project" value="InterPro"/>
</dbReference>
<evidence type="ECO:0000256" key="9">
    <source>
        <dbReference type="SAM" id="Phobius"/>
    </source>
</evidence>
<reference evidence="11" key="4">
    <citation type="submission" date="2025-08" db="UniProtKB">
        <authorList>
            <consortium name="Ensembl"/>
        </authorList>
    </citation>
    <scope>IDENTIFICATION</scope>
</reference>
<evidence type="ECO:0000256" key="3">
    <source>
        <dbReference type="ARBA" id="ARBA00022729"/>
    </source>
</evidence>
<evidence type="ECO:0000313" key="11">
    <source>
        <dbReference type="Ensembl" id="ENSCMIP00000008880.1"/>
    </source>
</evidence>
<organism evidence="11 12">
    <name type="scientific">Callorhinchus milii</name>
    <name type="common">Ghost shark</name>
    <dbReference type="NCBI Taxonomy" id="7868"/>
    <lineage>
        <taxon>Eukaryota</taxon>
        <taxon>Metazoa</taxon>
        <taxon>Chordata</taxon>
        <taxon>Craniata</taxon>
        <taxon>Vertebrata</taxon>
        <taxon>Chondrichthyes</taxon>
        <taxon>Holocephali</taxon>
        <taxon>Chimaeriformes</taxon>
        <taxon>Callorhinchidae</taxon>
        <taxon>Callorhinchus</taxon>
    </lineage>
</organism>
<dbReference type="AlphaFoldDB" id="A0A4W3H0P4"/>
<dbReference type="FunFam" id="3.40.50.11530:FF:000003">
    <property type="entry name" value="Interleukin-17 receptor D"/>
    <property type="match status" value="1"/>
</dbReference>
<dbReference type="SUPFAM" id="SSF52200">
    <property type="entry name" value="Toll/Interleukin receptor TIR domain"/>
    <property type="match status" value="1"/>
</dbReference>
<dbReference type="Ensembl" id="ENSCMIT00000009126.1">
    <property type="protein sequence ID" value="ENSCMIP00000008880.1"/>
    <property type="gene ID" value="ENSCMIG00000004739.1"/>
</dbReference>
<reference evidence="11" key="5">
    <citation type="submission" date="2025-09" db="UniProtKB">
        <authorList>
            <consortium name="Ensembl"/>
        </authorList>
    </citation>
    <scope>IDENTIFICATION</scope>
</reference>
<proteinExistence type="predicted"/>
<evidence type="ECO:0000256" key="7">
    <source>
        <dbReference type="ARBA" id="ARBA00023180"/>
    </source>
</evidence>
<evidence type="ECO:0000256" key="4">
    <source>
        <dbReference type="ARBA" id="ARBA00022989"/>
    </source>
</evidence>
<evidence type="ECO:0000313" key="12">
    <source>
        <dbReference type="Proteomes" id="UP000314986"/>
    </source>
</evidence>